<feature type="compositionally biased region" description="Low complexity" evidence="1">
    <location>
        <begin position="299"/>
        <end position="323"/>
    </location>
</feature>
<feature type="compositionally biased region" description="Polar residues" evidence="1">
    <location>
        <begin position="218"/>
        <end position="229"/>
    </location>
</feature>
<feature type="compositionally biased region" description="Low complexity" evidence="1">
    <location>
        <begin position="264"/>
        <end position="282"/>
    </location>
</feature>
<name>A0A9P6SYZ5_9FUNG</name>
<organism evidence="2 3">
    <name type="scientific">Entomortierella chlamydospora</name>
    <dbReference type="NCBI Taxonomy" id="101097"/>
    <lineage>
        <taxon>Eukaryota</taxon>
        <taxon>Fungi</taxon>
        <taxon>Fungi incertae sedis</taxon>
        <taxon>Mucoromycota</taxon>
        <taxon>Mortierellomycotina</taxon>
        <taxon>Mortierellomycetes</taxon>
        <taxon>Mortierellales</taxon>
        <taxon>Mortierellaceae</taxon>
        <taxon>Entomortierella</taxon>
    </lineage>
</organism>
<evidence type="ECO:0000256" key="1">
    <source>
        <dbReference type="SAM" id="MobiDB-lite"/>
    </source>
</evidence>
<feature type="compositionally biased region" description="Polar residues" evidence="1">
    <location>
        <begin position="165"/>
        <end position="181"/>
    </location>
</feature>
<protein>
    <submittedName>
        <fullName evidence="2">Uncharacterized protein</fullName>
    </submittedName>
</protein>
<feature type="compositionally biased region" description="Polar residues" evidence="1">
    <location>
        <begin position="132"/>
        <end position="145"/>
    </location>
</feature>
<feature type="region of interest" description="Disordered" evidence="1">
    <location>
        <begin position="520"/>
        <end position="574"/>
    </location>
</feature>
<evidence type="ECO:0000313" key="2">
    <source>
        <dbReference type="EMBL" id="KAG0012765.1"/>
    </source>
</evidence>
<dbReference type="EMBL" id="JAAAID010000937">
    <property type="protein sequence ID" value="KAG0012765.1"/>
    <property type="molecule type" value="Genomic_DNA"/>
</dbReference>
<proteinExistence type="predicted"/>
<dbReference type="AlphaFoldDB" id="A0A9P6SYZ5"/>
<keyword evidence="3" id="KW-1185">Reference proteome</keyword>
<accession>A0A9P6SYZ5</accession>
<sequence length="574" mass="62845">MECTFDICQFQLLNVSTLGEEESKHVAEYHQNAQLTVEVIHEGNIYGLSFVRLRLEEMHFLCMCDKRFLAQSSMSNHVKECPIVKRVVAQSGPQWNETNAQEDPYLTPPPPPPSSSSSSPSSTHPSLPLPSRTLQDTLSSPSRATSLPLGDSREITIFPPRATSLPLNIPQNTVSRSSLPTSGPWDVTLSPPPCPTPPRRGFSRDTIFSSLPLGNPPLSVQPSSGNPPLSVQLPLGNPPLSAQPPSNSSSRSHSAQLPLSGPEDSTVSPPRSSSVSWDTSSSPHRPTVHQSRTHPYERPSASPSLGSASPSLGSASPSPDGASNLDSSFKSTVLRYLRNLSRNQKELVKSVQDQQHILDQHTSELAYLRSQVSETNQTHRPKLNAIHRQIVDEFIVDFKKEVVDEVIKEAVTNINNESRMQVAEENTVGVGHEAMERAIEDAIMETHAQFRNETNVGQMVEDMEDVDLEVKEEVNEVMEEVNGGTGPGVEVDDDTTTRVGSRVWEGKEVPKKEQHLGSYIGVGRLSSPGGRSCSSRQETVEYDTDADTDLNSYGTPDFRDHFETSTPKPASPDD</sequence>
<comment type="caution">
    <text evidence="2">The sequence shown here is derived from an EMBL/GenBank/DDBJ whole genome shotgun (WGS) entry which is preliminary data.</text>
</comment>
<evidence type="ECO:0000313" key="3">
    <source>
        <dbReference type="Proteomes" id="UP000703661"/>
    </source>
</evidence>
<reference evidence="2" key="1">
    <citation type="journal article" date="2020" name="Fungal Divers.">
        <title>Resolving the Mortierellaceae phylogeny through synthesis of multi-gene phylogenetics and phylogenomics.</title>
        <authorList>
            <person name="Vandepol N."/>
            <person name="Liber J."/>
            <person name="Desiro A."/>
            <person name="Na H."/>
            <person name="Kennedy M."/>
            <person name="Barry K."/>
            <person name="Grigoriev I.V."/>
            <person name="Miller A.N."/>
            <person name="O'Donnell K."/>
            <person name="Stajich J.E."/>
            <person name="Bonito G."/>
        </authorList>
    </citation>
    <scope>NUCLEOTIDE SEQUENCE</scope>
    <source>
        <strain evidence="2">NRRL 2769</strain>
    </source>
</reference>
<gene>
    <name evidence="2" type="ORF">BGZ80_011526</name>
</gene>
<dbReference type="OrthoDB" id="10484779at2759"/>
<feature type="compositionally biased region" description="Low complexity" evidence="1">
    <location>
        <begin position="115"/>
        <end position="131"/>
    </location>
</feature>
<feature type="region of interest" description="Disordered" evidence="1">
    <location>
        <begin position="96"/>
        <end position="324"/>
    </location>
</feature>
<feature type="compositionally biased region" description="Low complexity" evidence="1">
    <location>
        <begin position="238"/>
        <end position="257"/>
    </location>
</feature>
<dbReference type="Proteomes" id="UP000703661">
    <property type="component" value="Unassembled WGS sequence"/>
</dbReference>